<comment type="subcellular location">
    <subcellularLocation>
        <location evidence="6">Cytoplasm</location>
    </subcellularLocation>
</comment>
<dbReference type="Proteomes" id="UP001268683">
    <property type="component" value="Chromosome"/>
</dbReference>
<evidence type="ECO:0000256" key="6">
    <source>
        <dbReference type="HAMAP-Rule" id="MF_01899"/>
    </source>
</evidence>
<name>A0AA52H963_9PROT</name>
<reference evidence="8" key="1">
    <citation type="submission" date="2023-04" db="EMBL/GenBank/DDBJ databases">
        <title>Complete genome sequence of Temperatibacter marinus.</title>
        <authorList>
            <person name="Rong J.-C."/>
            <person name="Yi M.-L."/>
            <person name="Zhao Q."/>
        </authorList>
    </citation>
    <scope>NUCLEOTIDE SEQUENCE</scope>
    <source>
        <strain evidence="8">NBRC 110045</strain>
    </source>
</reference>
<comment type="catalytic activity">
    <reaction evidence="6">
        <text>Exonucleolytic cleavage that removes extra residues from the 3'-terminus of tRNA to produce 5'-mononucleotides.</text>
        <dbReference type="EC" id="3.1.13.5"/>
    </reaction>
</comment>
<dbReference type="GO" id="GO:0005737">
    <property type="term" value="C:cytoplasm"/>
    <property type="evidence" value="ECO:0007669"/>
    <property type="project" value="UniProtKB-SubCell"/>
</dbReference>
<dbReference type="SMART" id="SM00341">
    <property type="entry name" value="HRDC"/>
    <property type="match status" value="1"/>
</dbReference>
<dbReference type="PROSITE" id="PS50967">
    <property type="entry name" value="HRDC"/>
    <property type="match status" value="1"/>
</dbReference>
<feature type="domain" description="HRDC" evidence="7">
    <location>
        <begin position="208"/>
        <end position="289"/>
    </location>
</feature>
<dbReference type="InterPro" id="IPR010997">
    <property type="entry name" value="HRDC-like_sf"/>
</dbReference>
<evidence type="ECO:0000313" key="9">
    <source>
        <dbReference type="Proteomes" id="UP001268683"/>
    </source>
</evidence>
<dbReference type="InterPro" id="IPR044876">
    <property type="entry name" value="HRDC_dom_sf"/>
</dbReference>
<dbReference type="NCBIfam" id="TIGR01388">
    <property type="entry name" value="rnd"/>
    <property type="match status" value="1"/>
</dbReference>
<dbReference type="PANTHER" id="PTHR47649:SF1">
    <property type="entry name" value="RIBONUCLEASE D"/>
    <property type="match status" value="1"/>
</dbReference>
<comment type="function">
    <text evidence="6">Exonuclease involved in the 3' processing of various precursor tRNAs. Initiates hydrolysis at the 3'-terminus of an RNA molecule and releases 5'-mononucleotides.</text>
</comment>
<dbReference type="Pfam" id="PF01612">
    <property type="entry name" value="DNA_pol_A_exo1"/>
    <property type="match status" value="1"/>
</dbReference>
<evidence type="ECO:0000256" key="2">
    <source>
        <dbReference type="ARBA" id="ARBA00022694"/>
    </source>
</evidence>
<dbReference type="Pfam" id="PF00570">
    <property type="entry name" value="HRDC"/>
    <property type="match status" value="1"/>
</dbReference>
<dbReference type="InterPro" id="IPR002562">
    <property type="entry name" value="3'-5'_exonuclease_dom"/>
</dbReference>
<dbReference type="InterPro" id="IPR012337">
    <property type="entry name" value="RNaseH-like_sf"/>
</dbReference>
<accession>A0AA52H963</accession>
<dbReference type="KEGG" id="tmk:QGN29_11535"/>
<keyword evidence="5 6" id="KW-0269">Exonuclease</keyword>
<dbReference type="EMBL" id="CP123872">
    <property type="protein sequence ID" value="WND02182.1"/>
    <property type="molecule type" value="Genomic_DNA"/>
</dbReference>
<evidence type="ECO:0000256" key="4">
    <source>
        <dbReference type="ARBA" id="ARBA00022801"/>
    </source>
</evidence>
<dbReference type="GO" id="GO:0033890">
    <property type="term" value="F:ribonuclease D activity"/>
    <property type="evidence" value="ECO:0007669"/>
    <property type="project" value="UniProtKB-UniRule"/>
</dbReference>
<evidence type="ECO:0000256" key="1">
    <source>
        <dbReference type="ARBA" id="ARBA00022490"/>
    </source>
</evidence>
<evidence type="ECO:0000256" key="3">
    <source>
        <dbReference type="ARBA" id="ARBA00022722"/>
    </source>
</evidence>
<evidence type="ECO:0000313" key="8">
    <source>
        <dbReference type="EMBL" id="WND02182.1"/>
    </source>
</evidence>
<dbReference type="InterPro" id="IPR036397">
    <property type="entry name" value="RNaseH_sf"/>
</dbReference>
<dbReference type="InterPro" id="IPR006292">
    <property type="entry name" value="RNase_D"/>
</dbReference>
<dbReference type="Gene3D" id="3.30.420.10">
    <property type="entry name" value="Ribonuclease H-like superfamily/Ribonuclease H"/>
    <property type="match status" value="1"/>
</dbReference>
<keyword evidence="2 6" id="KW-0819">tRNA processing</keyword>
<dbReference type="PANTHER" id="PTHR47649">
    <property type="entry name" value="RIBONUCLEASE D"/>
    <property type="match status" value="1"/>
</dbReference>
<sequence length="382" mass="43615">MKYITHSSDVELVCKRLSDSDFVTVDTEFLRDNTYYPKLCLIQVADDQDAHAIDPLADGIDLSAFWELMRNEKVIKVMHACRQDMEIFFNEMQSLPKPIFDTQVAASVCGFGDSVGYETLVNKIAKKSIDKSSRYTDWSRRPLTDKQLDYAIGDVTHLRKVYRFLDKRITERERSDWMQDELGILTSVETYDIDPTKVWQRVKVRTNNPRFLGILIKIAEWRERQAIDRNIPRNRVCKDDVLLEICAHPPKVAEDLDKIRGLSKGFSRSKAGQTLKTYIDAALEVSDEDLPKLDRNKPRKQPPPMVDLLKVLLKIRCNEVGVAPRLVASAAEIETLATNPEADIRPVQGWRMDVFGKDALAMINGKMALTARDGQITVVEVD</sequence>
<proteinExistence type="inferred from homology"/>
<gene>
    <name evidence="6 8" type="primary">rnd</name>
    <name evidence="8" type="ORF">QGN29_11535</name>
</gene>
<dbReference type="SMART" id="SM00474">
    <property type="entry name" value="35EXOc"/>
    <property type="match status" value="1"/>
</dbReference>
<dbReference type="InterPro" id="IPR002121">
    <property type="entry name" value="HRDC_dom"/>
</dbReference>
<dbReference type="CDD" id="cd06142">
    <property type="entry name" value="RNaseD_exo"/>
    <property type="match status" value="1"/>
</dbReference>
<evidence type="ECO:0000259" key="7">
    <source>
        <dbReference type="PROSITE" id="PS50967"/>
    </source>
</evidence>
<comment type="similarity">
    <text evidence="6">Belongs to the RNase D family.</text>
</comment>
<keyword evidence="3 6" id="KW-0540">Nuclease</keyword>
<protein>
    <recommendedName>
        <fullName evidence="6">Ribonuclease D</fullName>
        <shortName evidence="6">RNase D</shortName>
        <ecNumber evidence="6">3.1.13.5</ecNumber>
    </recommendedName>
</protein>
<keyword evidence="9" id="KW-1185">Reference proteome</keyword>
<comment type="cofactor">
    <cofactor evidence="6">
        <name>a divalent metal cation</name>
        <dbReference type="ChEBI" id="CHEBI:60240"/>
    </cofactor>
</comment>
<organism evidence="8 9">
    <name type="scientific">Temperatibacter marinus</name>
    <dbReference type="NCBI Taxonomy" id="1456591"/>
    <lineage>
        <taxon>Bacteria</taxon>
        <taxon>Pseudomonadati</taxon>
        <taxon>Pseudomonadota</taxon>
        <taxon>Alphaproteobacteria</taxon>
        <taxon>Kordiimonadales</taxon>
        <taxon>Temperatibacteraceae</taxon>
        <taxon>Temperatibacter</taxon>
    </lineage>
</organism>
<dbReference type="GO" id="GO:0008408">
    <property type="term" value="F:3'-5' exonuclease activity"/>
    <property type="evidence" value="ECO:0007669"/>
    <property type="project" value="InterPro"/>
</dbReference>
<dbReference type="GO" id="GO:0042780">
    <property type="term" value="P:tRNA 3'-end processing"/>
    <property type="evidence" value="ECO:0007669"/>
    <property type="project" value="UniProtKB-UniRule"/>
</dbReference>
<evidence type="ECO:0000256" key="5">
    <source>
        <dbReference type="ARBA" id="ARBA00022839"/>
    </source>
</evidence>
<dbReference type="GO" id="GO:0003676">
    <property type="term" value="F:nucleic acid binding"/>
    <property type="evidence" value="ECO:0007669"/>
    <property type="project" value="InterPro"/>
</dbReference>
<dbReference type="GO" id="GO:0000166">
    <property type="term" value="F:nucleotide binding"/>
    <property type="evidence" value="ECO:0007669"/>
    <property type="project" value="InterPro"/>
</dbReference>
<dbReference type="AlphaFoldDB" id="A0AA52H963"/>
<keyword evidence="1 6" id="KW-0963">Cytoplasm</keyword>
<dbReference type="SUPFAM" id="SSF53098">
    <property type="entry name" value="Ribonuclease H-like"/>
    <property type="match status" value="1"/>
</dbReference>
<keyword evidence="4 6" id="KW-0378">Hydrolase</keyword>
<dbReference type="RefSeq" id="WP_310798017.1">
    <property type="nucleotide sequence ID" value="NZ_CP123872.1"/>
</dbReference>
<dbReference type="SUPFAM" id="SSF47819">
    <property type="entry name" value="HRDC-like"/>
    <property type="match status" value="2"/>
</dbReference>
<dbReference type="EC" id="3.1.13.5" evidence="6"/>
<dbReference type="Gene3D" id="1.10.150.80">
    <property type="entry name" value="HRDC domain"/>
    <property type="match status" value="1"/>
</dbReference>
<dbReference type="HAMAP" id="MF_01899">
    <property type="entry name" value="RNase_D"/>
    <property type="match status" value="1"/>
</dbReference>
<dbReference type="InterPro" id="IPR051086">
    <property type="entry name" value="RNase_D-like"/>
</dbReference>